<accession>A0A835CM26</accession>
<evidence type="ECO:0000313" key="2">
    <source>
        <dbReference type="EMBL" id="KAF7843992.1"/>
    </source>
</evidence>
<proteinExistence type="predicted"/>
<feature type="compositionally biased region" description="Basic and acidic residues" evidence="1">
    <location>
        <begin position="24"/>
        <end position="33"/>
    </location>
</feature>
<gene>
    <name evidence="2" type="ORF">G2W53_000897</name>
</gene>
<dbReference type="AlphaFoldDB" id="A0A835CM26"/>
<dbReference type="Proteomes" id="UP000634136">
    <property type="component" value="Unassembled WGS sequence"/>
</dbReference>
<protein>
    <submittedName>
        <fullName evidence="2">Uncharacterized protein</fullName>
    </submittedName>
</protein>
<sequence length="33" mass="3514">MASIEDGPQHGLGPSPKFGSGPRWDGRGRIPPR</sequence>
<feature type="region of interest" description="Disordered" evidence="1">
    <location>
        <begin position="1"/>
        <end position="33"/>
    </location>
</feature>
<evidence type="ECO:0000256" key="1">
    <source>
        <dbReference type="SAM" id="MobiDB-lite"/>
    </source>
</evidence>
<keyword evidence="3" id="KW-1185">Reference proteome</keyword>
<comment type="caution">
    <text evidence="2">The sequence shown here is derived from an EMBL/GenBank/DDBJ whole genome shotgun (WGS) entry which is preliminary data.</text>
</comment>
<dbReference type="EMBL" id="JAAIUW010000001">
    <property type="protein sequence ID" value="KAF7843992.1"/>
    <property type="molecule type" value="Genomic_DNA"/>
</dbReference>
<evidence type="ECO:0000313" key="3">
    <source>
        <dbReference type="Proteomes" id="UP000634136"/>
    </source>
</evidence>
<organism evidence="2 3">
    <name type="scientific">Senna tora</name>
    <dbReference type="NCBI Taxonomy" id="362788"/>
    <lineage>
        <taxon>Eukaryota</taxon>
        <taxon>Viridiplantae</taxon>
        <taxon>Streptophyta</taxon>
        <taxon>Embryophyta</taxon>
        <taxon>Tracheophyta</taxon>
        <taxon>Spermatophyta</taxon>
        <taxon>Magnoliopsida</taxon>
        <taxon>eudicotyledons</taxon>
        <taxon>Gunneridae</taxon>
        <taxon>Pentapetalae</taxon>
        <taxon>rosids</taxon>
        <taxon>fabids</taxon>
        <taxon>Fabales</taxon>
        <taxon>Fabaceae</taxon>
        <taxon>Caesalpinioideae</taxon>
        <taxon>Cassia clade</taxon>
        <taxon>Senna</taxon>
    </lineage>
</organism>
<reference evidence="2" key="1">
    <citation type="submission" date="2020-09" db="EMBL/GenBank/DDBJ databases">
        <title>Genome-Enabled Discovery of Anthraquinone Biosynthesis in Senna tora.</title>
        <authorList>
            <person name="Kang S.-H."/>
            <person name="Pandey R.P."/>
            <person name="Lee C.-M."/>
            <person name="Sim J.-S."/>
            <person name="Jeong J.-T."/>
            <person name="Choi B.-S."/>
            <person name="Jung M."/>
            <person name="Ginzburg D."/>
            <person name="Zhao K."/>
            <person name="Won S.Y."/>
            <person name="Oh T.-J."/>
            <person name="Yu Y."/>
            <person name="Kim N.-H."/>
            <person name="Lee O.R."/>
            <person name="Lee T.-H."/>
            <person name="Bashyal P."/>
            <person name="Kim T.-S."/>
            <person name="Lee W.-H."/>
            <person name="Kawkins C."/>
            <person name="Kim C.-K."/>
            <person name="Kim J.S."/>
            <person name="Ahn B.O."/>
            <person name="Rhee S.Y."/>
            <person name="Sohng J.K."/>
        </authorList>
    </citation>
    <scope>NUCLEOTIDE SEQUENCE</scope>
    <source>
        <tissue evidence="2">Leaf</tissue>
    </source>
</reference>
<name>A0A835CM26_9FABA</name>